<accession>A0A0C9WIV2</accession>
<proteinExistence type="predicted"/>
<dbReference type="InterPro" id="IPR000210">
    <property type="entry name" value="BTB/POZ_dom"/>
</dbReference>
<evidence type="ECO:0000259" key="1">
    <source>
        <dbReference type="PROSITE" id="PS50097"/>
    </source>
</evidence>
<evidence type="ECO:0000313" key="2">
    <source>
        <dbReference type="EMBL" id="KIJ93589.1"/>
    </source>
</evidence>
<dbReference type="EMBL" id="KN838835">
    <property type="protein sequence ID" value="KIJ93589.1"/>
    <property type="molecule type" value="Genomic_DNA"/>
</dbReference>
<dbReference type="Gene3D" id="3.30.710.10">
    <property type="entry name" value="Potassium Channel Kv1.1, Chain A"/>
    <property type="match status" value="1"/>
</dbReference>
<name>A0A0C9WIV2_9AGAR</name>
<sequence>MVRLDRERSPEVIRSRRLNLVYSDFWFLDGNIVLVAESAAFKVHRGQLERHSEVFSDLFSIPQPQEQELIDGCNWVELHDRASDLFYFLSAIYDGLYFKNPCPEDFPVVAAVLRLSTKYLAEHLRLHCLARLDLDWPTTLGGWDMRELEATDSHGRYFPRETYPHPILVIELALEMSIPSILPSAFYDLSRYCPSKIFAGATYLPCAFDVIVSKNSSIPPLLQSVTLPHDMIIRIFRGRDTAQRYLADFVSRELDCREPCAQCTNRGDKDYPSRVCHESFHFIMLNVFRSVSGIATGRDADPLFSLVQAMEMLTRTDFSDGQRQCGLNICYPCKLDVAACVSKARKEVWDLLPFWFGLLDDAKTENAINLD</sequence>
<gene>
    <name evidence="2" type="ORF">K443DRAFT_135000</name>
</gene>
<organism evidence="2 3">
    <name type="scientific">Laccaria amethystina LaAM-08-1</name>
    <dbReference type="NCBI Taxonomy" id="1095629"/>
    <lineage>
        <taxon>Eukaryota</taxon>
        <taxon>Fungi</taxon>
        <taxon>Dikarya</taxon>
        <taxon>Basidiomycota</taxon>
        <taxon>Agaricomycotina</taxon>
        <taxon>Agaricomycetes</taxon>
        <taxon>Agaricomycetidae</taxon>
        <taxon>Agaricales</taxon>
        <taxon>Agaricineae</taxon>
        <taxon>Hydnangiaceae</taxon>
        <taxon>Laccaria</taxon>
    </lineage>
</organism>
<protein>
    <recommendedName>
        <fullName evidence="1">BTB domain-containing protein</fullName>
    </recommendedName>
</protein>
<reference evidence="3" key="2">
    <citation type="submission" date="2015-01" db="EMBL/GenBank/DDBJ databases">
        <title>Evolutionary Origins and Diversification of the Mycorrhizal Mutualists.</title>
        <authorList>
            <consortium name="DOE Joint Genome Institute"/>
            <consortium name="Mycorrhizal Genomics Consortium"/>
            <person name="Kohler A."/>
            <person name="Kuo A."/>
            <person name="Nagy L.G."/>
            <person name="Floudas D."/>
            <person name="Copeland A."/>
            <person name="Barry K.W."/>
            <person name="Cichocki N."/>
            <person name="Veneault-Fourrey C."/>
            <person name="LaButti K."/>
            <person name="Lindquist E.A."/>
            <person name="Lipzen A."/>
            <person name="Lundell T."/>
            <person name="Morin E."/>
            <person name="Murat C."/>
            <person name="Riley R."/>
            <person name="Ohm R."/>
            <person name="Sun H."/>
            <person name="Tunlid A."/>
            <person name="Henrissat B."/>
            <person name="Grigoriev I.V."/>
            <person name="Hibbett D.S."/>
            <person name="Martin F."/>
        </authorList>
    </citation>
    <scope>NUCLEOTIDE SEQUENCE [LARGE SCALE GENOMIC DNA]</scope>
    <source>
        <strain evidence="3">LaAM-08-1</strain>
    </source>
</reference>
<dbReference type="HOGENOM" id="CLU_033082_1_2_1"/>
<dbReference type="PROSITE" id="PS50097">
    <property type="entry name" value="BTB"/>
    <property type="match status" value="1"/>
</dbReference>
<dbReference type="InterPro" id="IPR011333">
    <property type="entry name" value="SKP1/BTB/POZ_sf"/>
</dbReference>
<dbReference type="AlphaFoldDB" id="A0A0C9WIV2"/>
<feature type="domain" description="BTB" evidence="1">
    <location>
        <begin position="30"/>
        <end position="95"/>
    </location>
</feature>
<keyword evidence="3" id="KW-1185">Reference proteome</keyword>
<dbReference type="Proteomes" id="UP000054477">
    <property type="component" value="Unassembled WGS sequence"/>
</dbReference>
<evidence type="ECO:0000313" key="3">
    <source>
        <dbReference type="Proteomes" id="UP000054477"/>
    </source>
</evidence>
<dbReference type="OrthoDB" id="3220652at2759"/>
<dbReference type="SUPFAM" id="SSF54695">
    <property type="entry name" value="POZ domain"/>
    <property type="match status" value="1"/>
</dbReference>
<dbReference type="STRING" id="1095629.A0A0C9WIV2"/>
<reference evidence="2 3" key="1">
    <citation type="submission" date="2014-04" db="EMBL/GenBank/DDBJ databases">
        <authorList>
            <consortium name="DOE Joint Genome Institute"/>
            <person name="Kuo A."/>
            <person name="Kohler A."/>
            <person name="Nagy L.G."/>
            <person name="Floudas D."/>
            <person name="Copeland A."/>
            <person name="Barry K.W."/>
            <person name="Cichocki N."/>
            <person name="Veneault-Fourrey C."/>
            <person name="LaButti K."/>
            <person name="Lindquist E.A."/>
            <person name="Lipzen A."/>
            <person name="Lundell T."/>
            <person name="Morin E."/>
            <person name="Murat C."/>
            <person name="Sun H."/>
            <person name="Tunlid A."/>
            <person name="Henrissat B."/>
            <person name="Grigoriev I.V."/>
            <person name="Hibbett D.S."/>
            <person name="Martin F."/>
            <person name="Nordberg H.P."/>
            <person name="Cantor M.N."/>
            <person name="Hua S.X."/>
        </authorList>
    </citation>
    <scope>NUCLEOTIDE SEQUENCE [LARGE SCALE GENOMIC DNA]</scope>
    <source>
        <strain evidence="2 3">LaAM-08-1</strain>
    </source>
</reference>